<organism evidence="1 2">
    <name type="scientific">Halorubellus litoreus</name>
    <dbReference type="NCBI Taxonomy" id="755308"/>
    <lineage>
        <taxon>Archaea</taxon>
        <taxon>Methanobacteriati</taxon>
        <taxon>Methanobacteriota</taxon>
        <taxon>Stenosarchaea group</taxon>
        <taxon>Halobacteria</taxon>
        <taxon>Halobacteriales</taxon>
        <taxon>Halorubellaceae</taxon>
        <taxon>Halorubellus</taxon>
    </lineage>
</organism>
<dbReference type="NCBIfam" id="NF041911">
    <property type="entry name" value="HVO_0649"/>
    <property type="match status" value="1"/>
</dbReference>
<dbReference type="AlphaFoldDB" id="A0ABD5VJ30"/>
<dbReference type="EMBL" id="JBHSXN010000005">
    <property type="protein sequence ID" value="MFC6955086.1"/>
    <property type="molecule type" value="Genomic_DNA"/>
</dbReference>
<sequence length="67" mass="7600">MATEDGLSPMERLRSHYDHEELTCAECGYEDDDGHWQSETNGSEVHYFHECPQCGAVREHTLSISGD</sequence>
<name>A0ABD5VJ30_9EURY</name>
<comment type="caution">
    <text evidence="1">The sequence shown here is derived from an EMBL/GenBank/DDBJ whole genome shotgun (WGS) entry which is preliminary data.</text>
</comment>
<evidence type="ECO:0000313" key="2">
    <source>
        <dbReference type="Proteomes" id="UP001596395"/>
    </source>
</evidence>
<dbReference type="InterPro" id="IPR049696">
    <property type="entry name" value="HVO_0649-like"/>
</dbReference>
<reference evidence="1 2" key="1">
    <citation type="journal article" date="2019" name="Int. J. Syst. Evol. Microbiol.">
        <title>The Global Catalogue of Microorganisms (GCM) 10K type strain sequencing project: providing services to taxonomists for standard genome sequencing and annotation.</title>
        <authorList>
            <consortium name="The Broad Institute Genomics Platform"/>
            <consortium name="The Broad Institute Genome Sequencing Center for Infectious Disease"/>
            <person name="Wu L."/>
            <person name="Ma J."/>
        </authorList>
    </citation>
    <scope>NUCLEOTIDE SEQUENCE [LARGE SCALE GENOMIC DNA]</scope>
    <source>
        <strain evidence="1 2">GX26</strain>
    </source>
</reference>
<gene>
    <name evidence="1" type="ORF">ACFQGB_19665</name>
</gene>
<evidence type="ECO:0000313" key="1">
    <source>
        <dbReference type="EMBL" id="MFC6955086.1"/>
    </source>
</evidence>
<protein>
    <submittedName>
        <fullName evidence="1">HVO_0649 family zinc finger protein</fullName>
    </submittedName>
</protein>
<accession>A0ABD5VJ30</accession>
<dbReference type="Proteomes" id="UP001596395">
    <property type="component" value="Unassembled WGS sequence"/>
</dbReference>
<proteinExistence type="predicted"/>
<keyword evidence="2" id="KW-1185">Reference proteome</keyword>
<dbReference type="RefSeq" id="WP_336352024.1">
    <property type="nucleotide sequence ID" value="NZ_JAZAQL010000005.1"/>
</dbReference>